<evidence type="ECO:0000313" key="3">
    <source>
        <dbReference type="EnsemblMetazoa" id="MESCA002966-PA"/>
    </source>
</evidence>
<name>T1GHQ8_MEGSC</name>
<evidence type="ECO:0000256" key="2">
    <source>
        <dbReference type="SAM" id="SignalP"/>
    </source>
</evidence>
<evidence type="ECO:0008006" key="5">
    <source>
        <dbReference type="Google" id="ProtNLM"/>
    </source>
</evidence>
<feature type="chain" id="PRO_5004588314" description="Zasp-like motif domain-containing protein" evidence="2">
    <location>
        <begin position="21"/>
        <end position="189"/>
    </location>
</feature>
<feature type="region of interest" description="Disordered" evidence="1">
    <location>
        <begin position="72"/>
        <end position="91"/>
    </location>
</feature>
<organism evidence="3 4">
    <name type="scientific">Megaselia scalaris</name>
    <name type="common">Humpbacked fly</name>
    <name type="synonym">Phora scalaris</name>
    <dbReference type="NCBI Taxonomy" id="36166"/>
    <lineage>
        <taxon>Eukaryota</taxon>
        <taxon>Metazoa</taxon>
        <taxon>Ecdysozoa</taxon>
        <taxon>Arthropoda</taxon>
        <taxon>Hexapoda</taxon>
        <taxon>Insecta</taxon>
        <taxon>Pterygota</taxon>
        <taxon>Neoptera</taxon>
        <taxon>Endopterygota</taxon>
        <taxon>Diptera</taxon>
        <taxon>Brachycera</taxon>
        <taxon>Muscomorpha</taxon>
        <taxon>Platypezoidea</taxon>
        <taxon>Phoridae</taxon>
        <taxon>Megaseliini</taxon>
        <taxon>Megaselia</taxon>
    </lineage>
</organism>
<reference evidence="4" key="1">
    <citation type="submission" date="2013-02" db="EMBL/GenBank/DDBJ databases">
        <authorList>
            <person name="Hughes D."/>
        </authorList>
    </citation>
    <scope>NUCLEOTIDE SEQUENCE</scope>
    <source>
        <strain>Durham</strain>
        <strain evidence="4">NC isolate 2 -- Noor lab</strain>
    </source>
</reference>
<feature type="region of interest" description="Disordered" evidence="1">
    <location>
        <begin position="125"/>
        <end position="144"/>
    </location>
</feature>
<reference evidence="3" key="2">
    <citation type="submission" date="2015-06" db="UniProtKB">
        <authorList>
            <consortium name="EnsemblMetazoa"/>
        </authorList>
    </citation>
    <scope>IDENTIFICATION</scope>
</reference>
<keyword evidence="4" id="KW-1185">Reference proteome</keyword>
<dbReference type="AlphaFoldDB" id="T1GHQ8"/>
<dbReference type="EMBL" id="CAQQ02137917">
    <property type="status" value="NOT_ANNOTATED_CDS"/>
    <property type="molecule type" value="Genomic_DNA"/>
</dbReference>
<dbReference type="EnsemblMetazoa" id="MESCA002966-RA">
    <property type="protein sequence ID" value="MESCA002966-PA"/>
    <property type="gene ID" value="MESCA002966"/>
</dbReference>
<protein>
    <recommendedName>
        <fullName evidence="5">Zasp-like motif domain-containing protein</fullName>
    </recommendedName>
</protein>
<evidence type="ECO:0000256" key="1">
    <source>
        <dbReference type="SAM" id="MobiDB-lite"/>
    </source>
</evidence>
<sequence length="189" mass="22027">MLDWLLLFLVEVFIPAHLNFQPVVSEQQPQSTTAPVRNYQTGMVLQHGNMSRNTLHALSATPKPKYTDAWVNQKQSEKRKSTPNENFNGNYNNHWLIQEAEQRRIEQQRLNQHKRQSLPLQQSINNWNNSNGNTQHHHYNNQQQNPNQISSALIQRNGSYDNKPLPESVIQTITQRVQSKGIGERMKRI</sequence>
<dbReference type="Proteomes" id="UP000015102">
    <property type="component" value="Unassembled WGS sequence"/>
</dbReference>
<keyword evidence="2" id="KW-0732">Signal</keyword>
<dbReference type="STRING" id="36166.T1GHQ8"/>
<proteinExistence type="predicted"/>
<evidence type="ECO:0000313" key="4">
    <source>
        <dbReference type="Proteomes" id="UP000015102"/>
    </source>
</evidence>
<accession>T1GHQ8</accession>
<dbReference type="HOGENOM" id="CLU_1435958_0_0_1"/>
<feature type="signal peptide" evidence="2">
    <location>
        <begin position="1"/>
        <end position="20"/>
    </location>
</feature>